<keyword evidence="3 10" id="KW-0819">tRNA processing</keyword>
<dbReference type="AlphaFoldDB" id="A0A402CZZ9"/>
<evidence type="ECO:0000256" key="10">
    <source>
        <dbReference type="HAMAP-Rule" id="MF_00144"/>
    </source>
</evidence>
<dbReference type="PANTHER" id="PTHR11933">
    <property type="entry name" value="TRNA 5-METHYLAMINOMETHYL-2-THIOURIDYLATE -METHYLTRANSFERASE"/>
    <property type="match status" value="1"/>
</dbReference>
<accession>A0A402CZZ9</accession>
<dbReference type="GO" id="GO:0005737">
    <property type="term" value="C:cytoplasm"/>
    <property type="evidence" value="ECO:0007669"/>
    <property type="project" value="UniProtKB-SubCell"/>
</dbReference>
<dbReference type="FunFam" id="3.40.50.620:FF:000115">
    <property type="entry name" value="tRNA-specific 2-thiouridylase MnmA"/>
    <property type="match status" value="1"/>
</dbReference>
<evidence type="ECO:0000256" key="1">
    <source>
        <dbReference type="ARBA" id="ARBA00022555"/>
    </source>
</evidence>
<evidence type="ECO:0000256" key="2">
    <source>
        <dbReference type="ARBA" id="ARBA00022679"/>
    </source>
</evidence>
<sequence length="365" mass="39748">MSTKPTVVVAMSGGVDSSVAAGLLLRQGYNVLGITMQIWQESTTQTKGAGCCSLGAVEDARRVAAKLGIPHYVMNFREFFAEKVIDNFISEYKNGRTPNPCVNCNRYVKFDALLSKAQDLGAEYLATGHYARVEFHEDRRRWTLRRALDHDKDQTYALYHFTQPELEHTLMPLGLVTNKAETRAIAEELGLLVSNKPDSQEICFVQGGSYTDFLADAAPETVQPGDIVDTTGKRRGSHDGIAFYTIGQRKRVNVGSPIPLYVVGIDAKTNTITVGGNDDLLEEGLIADDVNWIGLAGIDGPLPIMAKIRYNMDAVPAVVSPGENGSLILKFDQAQRAVTPGQSLVMYEDNGDSVIGGGTIQQAFK</sequence>
<dbReference type="NCBIfam" id="TIGR00420">
    <property type="entry name" value="trmU"/>
    <property type="match status" value="1"/>
</dbReference>
<protein>
    <recommendedName>
        <fullName evidence="10">tRNA-specific 2-thiouridylase MnmA</fullName>
        <ecNumber evidence="10">2.8.1.13</ecNumber>
    </recommendedName>
</protein>
<dbReference type="GO" id="GO:0103016">
    <property type="term" value="F:tRNA-uridine 2-sulfurtransferase activity"/>
    <property type="evidence" value="ECO:0007669"/>
    <property type="project" value="UniProtKB-EC"/>
</dbReference>
<feature type="active site" description="Cysteine persulfide intermediate" evidence="10">
    <location>
        <position position="203"/>
    </location>
</feature>
<dbReference type="Gene3D" id="2.40.30.10">
    <property type="entry name" value="Translation factors"/>
    <property type="match status" value="1"/>
</dbReference>
<comment type="caution">
    <text evidence="10">Lacks conserved residue(s) required for the propagation of feature annotation.</text>
</comment>
<comment type="function">
    <text evidence="9 10">Catalyzes the 2-thiolation of uridine at the wobble position (U34) of tRNA, leading to the formation of s(2)U34.</text>
</comment>
<keyword evidence="2 10" id="KW-0808">Transferase</keyword>
<name>A0A402CZZ9_9BACT</name>
<dbReference type="InterPro" id="IPR046885">
    <property type="entry name" value="MnmA-like_C"/>
</dbReference>
<evidence type="ECO:0000256" key="7">
    <source>
        <dbReference type="ARBA" id="ARBA00023157"/>
    </source>
</evidence>
<dbReference type="EMBL" id="AP025739">
    <property type="protein sequence ID" value="BDI33843.1"/>
    <property type="molecule type" value="Genomic_DNA"/>
</dbReference>
<feature type="binding site" evidence="10">
    <location>
        <begin position="10"/>
        <end position="17"/>
    </location>
    <ligand>
        <name>ATP</name>
        <dbReference type="ChEBI" id="CHEBI:30616"/>
    </ligand>
</feature>
<keyword evidence="10" id="KW-0963">Cytoplasm</keyword>
<dbReference type="PANTHER" id="PTHR11933:SF5">
    <property type="entry name" value="MITOCHONDRIAL TRNA-SPECIFIC 2-THIOURIDYLASE 1"/>
    <property type="match status" value="1"/>
</dbReference>
<dbReference type="Pfam" id="PF20259">
    <property type="entry name" value="tRNA_Me_trans_M"/>
    <property type="match status" value="1"/>
</dbReference>
<dbReference type="Proteomes" id="UP000287394">
    <property type="component" value="Chromosome"/>
</dbReference>
<feature type="site" description="Interaction with tRNA" evidence="10">
    <location>
        <position position="342"/>
    </location>
</feature>
<dbReference type="FunFam" id="2.30.30.280:FF:000001">
    <property type="entry name" value="tRNA-specific 2-thiouridylase MnmA"/>
    <property type="match status" value="1"/>
</dbReference>
<dbReference type="InterPro" id="IPR023382">
    <property type="entry name" value="MnmA-like_central_sf"/>
</dbReference>
<keyword evidence="12" id="KW-1185">Reference proteome</keyword>
<dbReference type="NCBIfam" id="NF001138">
    <property type="entry name" value="PRK00143.1"/>
    <property type="match status" value="1"/>
</dbReference>
<feature type="binding site" evidence="10">
    <location>
        <position position="36"/>
    </location>
    <ligand>
        <name>ATP</name>
        <dbReference type="ChEBI" id="CHEBI:30616"/>
    </ligand>
</feature>
<feature type="binding site" evidence="10">
    <location>
        <position position="128"/>
    </location>
    <ligand>
        <name>ATP</name>
        <dbReference type="ChEBI" id="CHEBI:30616"/>
    </ligand>
</feature>
<keyword evidence="4 10" id="KW-0547">Nucleotide-binding</keyword>
<comment type="similarity">
    <text evidence="10">Belongs to the MnmA/TRMU family.</text>
</comment>
<dbReference type="EC" id="2.8.1.13" evidence="10"/>
<dbReference type="Pfam" id="PF20258">
    <property type="entry name" value="tRNA_Me_trans_C"/>
    <property type="match status" value="1"/>
</dbReference>
<evidence type="ECO:0000256" key="9">
    <source>
        <dbReference type="ARBA" id="ARBA00056575"/>
    </source>
</evidence>
<keyword evidence="1 10" id="KW-0820">tRNA-binding</keyword>
<dbReference type="InterPro" id="IPR046884">
    <property type="entry name" value="MnmA-like_central"/>
</dbReference>
<dbReference type="Pfam" id="PF03054">
    <property type="entry name" value="tRNA_Me_trans"/>
    <property type="match status" value="1"/>
</dbReference>
<dbReference type="InterPro" id="IPR004506">
    <property type="entry name" value="MnmA-like"/>
</dbReference>
<keyword evidence="5 10" id="KW-0067">ATP-binding</keyword>
<dbReference type="Gene3D" id="2.30.30.280">
    <property type="entry name" value="Adenine nucleotide alpha hydrolases-like domains"/>
    <property type="match status" value="1"/>
</dbReference>
<dbReference type="SUPFAM" id="SSF52402">
    <property type="entry name" value="Adenine nucleotide alpha hydrolases-like"/>
    <property type="match status" value="1"/>
</dbReference>
<dbReference type="FunCoup" id="A0A402CZZ9">
    <property type="interactions" value="460"/>
</dbReference>
<evidence type="ECO:0000256" key="4">
    <source>
        <dbReference type="ARBA" id="ARBA00022741"/>
    </source>
</evidence>
<evidence type="ECO:0000313" key="11">
    <source>
        <dbReference type="EMBL" id="BDI33843.1"/>
    </source>
</evidence>
<proteinExistence type="inferred from homology"/>
<feature type="active site" description="Nucleophile" evidence="10">
    <location>
        <position position="104"/>
    </location>
</feature>
<dbReference type="CDD" id="cd01998">
    <property type="entry name" value="MnmA_TRMU-like"/>
    <property type="match status" value="1"/>
</dbReference>
<dbReference type="KEGG" id="ccot:CCAX7_58940"/>
<evidence type="ECO:0000256" key="5">
    <source>
        <dbReference type="ARBA" id="ARBA00022840"/>
    </source>
</evidence>
<dbReference type="HAMAP" id="MF_00144">
    <property type="entry name" value="tRNA_thiouridyl_MnmA"/>
    <property type="match status" value="1"/>
</dbReference>
<keyword evidence="7" id="KW-1015">Disulfide bond</keyword>
<comment type="subcellular location">
    <subcellularLocation>
        <location evidence="10">Cytoplasm</location>
    </subcellularLocation>
</comment>
<evidence type="ECO:0000313" key="12">
    <source>
        <dbReference type="Proteomes" id="UP000287394"/>
    </source>
</evidence>
<reference evidence="11 12" key="1">
    <citation type="journal article" date="2019" name="Int. J. Syst. Evol. Microbiol.">
        <title>Capsulimonas corticalis gen. nov., sp. nov., an aerobic capsulated bacterium, of a novel bacterial order, Capsulimonadales ord. nov., of the class Armatimonadia of the phylum Armatimonadetes.</title>
        <authorList>
            <person name="Li J."/>
            <person name="Kudo C."/>
            <person name="Tonouchi A."/>
        </authorList>
    </citation>
    <scope>NUCLEOTIDE SEQUENCE [LARGE SCALE GENOMIC DNA]</scope>
    <source>
        <strain evidence="11 12">AX-7</strain>
    </source>
</reference>
<feature type="site" description="Interaction with tRNA" evidence="10">
    <location>
        <position position="129"/>
    </location>
</feature>
<dbReference type="InterPro" id="IPR014729">
    <property type="entry name" value="Rossmann-like_a/b/a_fold"/>
</dbReference>
<feature type="region of interest" description="Interaction with tRNA" evidence="10">
    <location>
        <begin position="152"/>
        <end position="154"/>
    </location>
</feature>
<dbReference type="RefSeq" id="WP_119322827.1">
    <property type="nucleotide sequence ID" value="NZ_AP025739.1"/>
</dbReference>
<feature type="region of interest" description="Interaction with tRNA" evidence="10">
    <location>
        <begin position="309"/>
        <end position="310"/>
    </location>
</feature>
<evidence type="ECO:0000256" key="3">
    <source>
        <dbReference type="ARBA" id="ARBA00022694"/>
    </source>
</evidence>
<gene>
    <name evidence="10 11" type="primary">mnmA</name>
    <name evidence="11" type="ORF">CCAX7_58940</name>
</gene>
<organism evidence="11 12">
    <name type="scientific">Capsulimonas corticalis</name>
    <dbReference type="NCBI Taxonomy" id="2219043"/>
    <lineage>
        <taxon>Bacteria</taxon>
        <taxon>Bacillati</taxon>
        <taxon>Armatimonadota</taxon>
        <taxon>Armatimonadia</taxon>
        <taxon>Capsulimonadales</taxon>
        <taxon>Capsulimonadaceae</taxon>
        <taxon>Capsulimonas</taxon>
    </lineage>
</organism>
<dbReference type="OrthoDB" id="9800696at2"/>
<evidence type="ECO:0000256" key="6">
    <source>
        <dbReference type="ARBA" id="ARBA00022884"/>
    </source>
</evidence>
<keyword evidence="6 10" id="KW-0694">RNA-binding</keyword>
<dbReference type="GO" id="GO:0000049">
    <property type="term" value="F:tRNA binding"/>
    <property type="evidence" value="ECO:0007669"/>
    <property type="project" value="UniProtKB-KW"/>
</dbReference>
<dbReference type="GO" id="GO:0005524">
    <property type="term" value="F:ATP binding"/>
    <property type="evidence" value="ECO:0007669"/>
    <property type="project" value="UniProtKB-KW"/>
</dbReference>
<dbReference type="GO" id="GO:0002143">
    <property type="term" value="P:tRNA wobble position uridine thiolation"/>
    <property type="evidence" value="ECO:0007669"/>
    <property type="project" value="TreeGrafter"/>
</dbReference>
<dbReference type="Gene3D" id="3.40.50.620">
    <property type="entry name" value="HUPs"/>
    <property type="match status" value="1"/>
</dbReference>
<evidence type="ECO:0000256" key="8">
    <source>
        <dbReference type="ARBA" id="ARBA00051542"/>
    </source>
</evidence>
<comment type="catalytic activity">
    <reaction evidence="8 10">
        <text>S-sulfanyl-L-cysteinyl-[protein] + uridine(34) in tRNA + AH2 + ATP = 2-thiouridine(34) in tRNA + L-cysteinyl-[protein] + A + AMP + diphosphate + H(+)</text>
        <dbReference type="Rhea" id="RHEA:47032"/>
        <dbReference type="Rhea" id="RHEA-COMP:10131"/>
        <dbReference type="Rhea" id="RHEA-COMP:11726"/>
        <dbReference type="Rhea" id="RHEA-COMP:11727"/>
        <dbReference type="Rhea" id="RHEA-COMP:11728"/>
        <dbReference type="ChEBI" id="CHEBI:13193"/>
        <dbReference type="ChEBI" id="CHEBI:15378"/>
        <dbReference type="ChEBI" id="CHEBI:17499"/>
        <dbReference type="ChEBI" id="CHEBI:29950"/>
        <dbReference type="ChEBI" id="CHEBI:30616"/>
        <dbReference type="ChEBI" id="CHEBI:33019"/>
        <dbReference type="ChEBI" id="CHEBI:61963"/>
        <dbReference type="ChEBI" id="CHEBI:65315"/>
        <dbReference type="ChEBI" id="CHEBI:87170"/>
        <dbReference type="ChEBI" id="CHEBI:456215"/>
        <dbReference type="EC" id="2.8.1.13"/>
    </reaction>
</comment>